<keyword evidence="9" id="KW-1185">Reference proteome</keyword>
<evidence type="ECO:0000256" key="6">
    <source>
        <dbReference type="ARBA" id="ARBA00023242"/>
    </source>
</evidence>
<evidence type="ECO:0000256" key="4">
    <source>
        <dbReference type="ARBA" id="ARBA00023125"/>
    </source>
</evidence>
<proteinExistence type="inferred from homology"/>
<comment type="subcellular location">
    <subcellularLocation>
        <location evidence="1 7">Nucleus</location>
    </subcellularLocation>
</comment>
<dbReference type="InterPro" id="IPR010409">
    <property type="entry name" value="GAGA-bd_tscrpt_act"/>
</dbReference>
<dbReference type="GO" id="GO:0005634">
    <property type="term" value="C:nucleus"/>
    <property type="evidence" value="ECO:0007669"/>
    <property type="project" value="UniProtKB-SubCell"/>
</dbReference>
<dbReference type="EMBL" id="MNCJ02000316">
    <property type="protein sequence ID" value="KAF5821803.1"/>
    <property type="molecule type" value="Genomic_DNA"/>
</dbReference>
<evidence type="ECO:0000313" key="9">
    <source>
        <dbReference type="Proteomes" id="UP000215914"/>
    </source>
</evidence>
<dbReference type="Pfam" id="PF06217">
    <property type="entry name" value="GAGA_bind"/>
    <property type="match status" value="1"/>
</dbReference>
<evidence type="ECO:0000256" key="1">
    <source>
        <dbReference type="ARBA" id="ARBA00004123"/>
    </source>
</evidence>
<dbReference type="AlphaFoldDB" id="A0A9K3JU62"/>
<reference evidence="8" key="2">
    <citation type="submission" date="2020-06" db="EMBL/GenBank/DDBJ databases">
        <title>Helianthus annuus Genome sequencing and assembly Release 2.</title>
        <authorList>
            <person name="Gouzy J."/>
            <person name="Langlade N."/>
            <person name="Munos S."/>
        </authorList>
    </citation>
    <scope>NUCLEOTIDE SEQUENCE</scope>
    <source>
        <tissue evidence="8">Leaves</tissue>
    </source>
</reference>
<keyword evidence="4 7" id="KW-0238">DNA-binding</keyword>
<reference evidence="8" key="1">
    <citation type="journal article" date="2017" name="Nature">
        <title>The sunflower genome provides insights into oil metabolism, flowering and Asterid evolution.</title>
        <authorList>
            <person name="Badouin H."/>
            <person name="Gouzy J."/>
            <person name="Grassa C.J."/>
            <person name="Murat F."/>
            <person name="Staton S.E."/>
            <person name="Cottret L."/>
            <person name="Lelandais-Briere C."/>
            <person name="Owens G.L."/>
            <person name="Carrere S."/>
            <person name="Mayjonade B."/>
            <person name="Legrand L."/>
            <person name="Gill N."/>
            <person name="Kane N.C."/>
            <person name="Bowers J.E."/>
            <person name="Hubner S."/>
            <person name="Bellec A."/>
            <person name="Berard A."/>
            <person name="Berges H."/>
            <person name="Blanchet N."/>
            <person name="Boniface M.C."/>
            <person name="Brunel D."/>
            <person name="Catrice O."/>
            <person name="Chaidir N."/>
            <person name="Claudel C."/>
            <person name="Donnadieu C."/>
            <person name="Faraut T."/>
            <person name="Fievet G."/>
            <person name="Helmstetter N."/>
            <person name="King M."/>
            <person name="Knapp S.J."/>
            <person name="Lai Z."/>
            <person name="Le Paslier M.C."/>
            <person name="Lippi Y."/>
            <person name="Lorenzon L."/>
            <person name="Mandel J.R."/>
            <person name="Marage G."/>
            <person name="Marchand G."/>
            <person name="Marquand E."/>
            <person name="Bret-Mestries E."/>
            <person name="Morien E."/>
            <person name="Nambeesan S."/>
            <person name="Nguyen T."/>
            <person name="Pegot-Espagnet P."/>
            <person name="Pouilly N."/>
            <person name="Raftis F."/>
            <person name="Sallet E."/>
            <person name="Schiex T."/>
            <person name="Thomas J."/>
            <person name="Vandecasteele C."/>
            <person name="Vares D."/>
            <person name="Vear F."/>
            <person name="Vautrin S."/>
            <person name="Crespi M."/>
            <person name="Mangin B."/>
            <person name="Burke J.M."/>
            <person name="Salse J."/>
            <person name="Munos S."/>
            <person name="Vincourt P."/>
            <person name="Rieseberg L.H."/>
            <person name="Langlade N.B."/>
        </authorList>
    </citation>
    <scope>NUCLEOTIDE SEQUENCE</scope>
    <source>
        <tissue evidence="8">Leaves</tissue>
    </source>
</reference>
<dbReference type="GO" id="GO:0003677">
    <property type="term" value="F:DNA binding"/>
    <property type="evidence" value="ECO:0007669"/>
    <property type="project" value="UniProtKB-KW"/>
</dbReference>
<comment type="caution">
    <text evidence="8">The sequence shown here is derived from an EMBL/GenBank/DDBJ whole genome shotgun (WGS) entry which is preliminary data.</text>
</comment>
<dbReference type="Proteomes" id="UP000215914">
    <property type="component" value="Unassembled WGS sequence"/>
</dbReference>
<evidence type="ECO:0000313" key="8">
    <source>
        <dbReference type="EMBL" id="KAF5821803.1"/>
    </source>
</evidence>
<gene>
    <name evidence="8" type="ORF">HanXRQr2_Chr01g0019001</name>
</gene>
<keyword evidence="3 7" id="KW-0805">Transcription regulation</keyword>
<sequence>MYMLPMGTKRHGARITDRKMSPGAFKKVLEKLASEGYSFDIVIHLRAHWAKHGTNKFVTIRYIKCRYICGCLKRIFETCP</sequence>
<dbReference type="Gramene" id="mRNA:HanXRQr2_Chr01g0019001">
    <property type="protein sequence ID" value="CDS:HanXRQr2_Chr01g0019001.1"/>
    <property type="gene ID" value="HanXRQr2_Chr01g0019001"/>
</dbReference>
<evidence type="ECO:0000256" key="3">
    <source>
        <dbReference type="ARBA" id="ARBA00023015"/>
    </source>
</evidence>
<name>A0A9K3JU62_HELAN</name>
<dbReference type="GO" id="GO:0003700">
    <property type="term" value="F:DNA-binding transcription factor activity"/>
    <property type="evidence" value="ECO:0007669"/>
    <property type="project" value="UniProtKB-UniRule"/>
</dbReference>
<accession>A0A9K3JU62</accession>
<dbReference type="PANTHER" id="PTHR31421">
    <property type="entry name" value="PROTEIN BASIC PENTACYSTEINE3"/>
    <property type="match status" value="1"/>
</dbReference>
<keyword evidence="5 7" id="KW-0804">Transcription</keyword>
<evidence type="ECO:0000256" key="5">
    <source>
        <dbReference type="ARBA" id="ARBA00023163"/>
    </source>
</evidence>
<organism evidence="8 9">
    <name type="scientific">Helianthus annuus</name>
    <name type="common">Common sunflower</name>
    <dbReference type="NCBI Taxonomy" id="4232"/>
    <lineage>
        <taxon>Eukaryota</taxon>
        <taxon>Viridiplantae</taxon>
        <taxon>Streptophyta</taxon>
        <taxon>Embryophyta</taxon>
        <taxon>Tracheophyta</taxon>
        <taxon>Spermatophyta</taxon>
        <taxon>Magnoliopsida</taxon>
        <taxon>eudicotyledons</taxon>
        <taxon>Gunneridae</taxon>
        <taxon>Pentapetalae</taxon>
        <taxon>asterids</taxon>
        <taxon>campanulids</taxon>
        <taxon>Asterales</taxon>
        <taxon>Asteraceae</taxon>
        <taxon>Asteroideae</taxon>
        <taxon>Heliantheae alliance</taxon>
        <taxon>Heliantheae</taxon>
        <taxon>Helianthus</taxon>
    </lineage>
</organism>
<comment type="function">
    <text evidence="7">Transcriptional regulator that specifically binds to GA-rich elements (GAGA-repeats) present in regulatory sequences of genes involved in developmental processes.</text>
</comment>
<comment type="similarity">
    <text evidence="2 7">Belongs to the BBR/BPC family.</text>
</comment>
<dbReference type="PANTHER" id="PTHR31421:SF0">
    <property type="entry name" value="PROTEIN BASIC PENTACYSTEINE1-RELATED"/>
    <property type="match status" value="1"/>
</dbReference>
<keyword evidence="6 7" id="KW-0539">Nucleus</keyword>
<evidence type="ECO:0000256" key="2">
    <source>
        <dbReference type="ARBA" id="ARBA00007911"/>
    </source>
</evidence>
<evidence type="ECO:0000256" key="7">
    <source>
        <dbReference type="RuleBase" id="RU367160"/>
    </source>
</evidence>
<protein>
    <recommendedName>
        <fullName evidence="7">GAGA-binding transcriptional activator</fullName>
    </recommendedName>
</protein>